<evidence type="ECO:0000259" key="1">
    <source>
        <dbReference type="Pfam" id="PF02589"/>
    </source>
</evidence>
<reference evidence="2 3" key="1">
    <citation type="submission" date="2018-10" db="EMBL/GenBank/DDBJ databases">
        <title>Natrarchaeobius chitinivorans gen. nov., sp. nov., and Natrarchaeobius haloalkaliphilus sp. nov., alkaliphilic, chitin-utilizing haloarchaea from hypersaline alkaline lakes.</title>
        <authorList>
            <person name="Sorokin D.Y."/>
            <person name="Elcheninov A.G."/>
            <person name="Kostrikina N.A."/>
            <person name="Bale N.J."/>
            <person name="Sinninghe Damste J.S."/>
            <person name="Khijniak T.V."/>
            <person name="Kublanov I.V."/>
            <person name="Toshchakov S.V."/>
        </authorList>
    </citation>
    <scope>NUCLEOTIDE SEQUENCE [LARGE SCALE GENOMIC DNA]</scope>
    <source>
        <strain evidence="2 3">AArcht7</strain>
    </source>
</reference>
<sequence>MTGTLERFEDAVRGATASTHRATPETIGSVLSELLVEPAVGAPPPFDDVSLADLPVSVATEPTRQQLLEASTGVTGAILGIASYGSVVLRSTADVDELVSLFPDRHVVLVRDRDVVDDMAAAFDDLVPLIADERADAIVATGPSATADMGALVYGVHGPTEVHVVVVRTDSHAADGTGGTG</sequence>
<organism evidence="2 3">
    <name type="scientific">Natrarchaeobius chitinivorans</name>
    <dbReference type="NCBI Taxonomy" id="1679083"/>
    <lineage>
        <taxon>Archaea</taxon>
        <taxon>Methanobacteriati</taxon>
        <taxon>Methanobacteriota</taxon>
        <taxon>Stenosarchaea group</taxon>
        <taxon>Halobacteria</taxon>
        <taxon>Halobacteriales</taxon>
        <taxon>Natrialbaceae</taxon>
        <taxon>Natrarchaeobius</taxon>
    </lineage>
</organism>
<name>A0A3N6PP74_NATCH</name>
<dbReference type="PANTHER" id="PTHR43682:SF1">
    <property type="entry name" value="LACTATE UTILIZATION PROTEIN C"/>
    <property type="match status" value="1"/>
</dbReference>
<dbReference type="Proteomes" id="UP000281431">
    <property type="component" value="Unassembled WGS sequence"/>
</dbReference>
<dbReference type="InterPro" id="IPR003741">
    <property type="entry name" value="LUD_dom"/>
</dbReference>
<evidence type="ECO:0000313" key="2">
    <source>
        <dbReference type="EMBL" id="RQH03570.1"/>
    </source>
</evidence>
<evidence type="ECO:0000313" key="3">
    <source>
        <dbReference type="Proteomes" id="UP000281431"/>
    </source>
</evidence>
<protein>
    <submittedName>
        <fullName evidence="2">Lactate utilization protein C</fullName>
    </submittedName>
</protein>
<dbReference type="SUPFAM" id="SSF100950">
    <property type="entry name" value="NagB/RpiA/CoA transferase-like"/>
    <property type="match status" value="1"/>
</dbReference>
<dbReference type="PANTHER" id="PTHR43682">
    <property type="entry name" value="LACTATE UTILIZATION PROTEIN C"/>
    <property type="match status" value="1"/>
</dbReference>
<dbReference type="InterPro" id="IPR024185">
    <property type="entry name" value="FTHF_cligase-like_sf"/>
</dbReference>
<proteinExistence type="predicted"/>
<gene>
    <name evidence="2" type="ORF">EA472_02875</name>
</gene>
<dbReference type="Pfam" id="PF02589">
    <property type="entry name" value="LUD_dom"/>
    <property type="match status" value="1"/>
</dbReference>
<dbReference type="AlphaFoldDB" id="A0A3N6PP74"/>
<comment type="caution">
    <text evidence="2">The sequence shown here is derived from an EMBL/GenBank/DDBJ whole genome shotgun (WGS) entry which is preliminary data.</text>
</comment>
<dbReference type="InterPro" id="IPR037171">
    <property type="entry name" value="NagB/RpiA_transferase-like"/>
</dbReference>
<keyword evidence="3" id="KW-1185">Reference proteome</keyword>
<dbReference type="EMBL" id="REFZ01000001">
    <property type="protein sequence ID" value="RQH03570.1"/>
    <property type="molecule type" value="Genomic_DNA"/>
</dbReference>
<feature type="domain" description="LUD" evidence="1">
    <location>
        <begin position="57"/>
        <end position="167"/>
    </location>
</feature>
<dbReference type="Gene3D" id="3.40.50.10420">
    <property type="entry name" value="NagB/RpiA/CoA transferase-like"/>
    <property type="match status" value="1"/>
</dbReference>
<dbReference type="OrthoDB" id="199019at2157"/>
<accession>A0A3N6PP74</accession>